<reference evidence="1" key="1">
    <citation type="submission" date="2021-06" db="EMBL/GenBank/DDBJ databases">
        <authorList>
            <person name="Kallberg Y."/>
            <person name="Tangrot J."/>
            <person name="Rosling A."/>
        </authorList>
    </citation>
    <scope>NUCLEOTIDE SEQUENCE</scope>
    <source>
        <strain evidence="1">MA461A</strain>
    </source>
</reference>
<feature type="non-terminal residue" evidence="1">
    <location>
        <position position="1"/>
    </location>
</feature>
<sequence length="217" mass="24101">EAHALTARLTHSSPEPLPFPFLTLLISGGHTLTLIAHGIGHYTQLGTTIDDSIEQYASNGDPEKYVVPIPMRKDAKRKNEMNYSFSGLKTSIRDLVEKNKLNLNDERVKNDLAATFQRAAIIHLVDKLELAFEWCRNNGVSLTALVASGGVASNKSIRSTLEQLANERHNIPLICPPPHLCTDNGIMIAWTGVERFRAGLIDEYTIDHIPKWPIANK</sequence>
<protein>
    <submittedName>
        <fullName evidence="1">31164_t:CDS:1</fullName>
    </submittedName>
</protein>
<keyword evidence="2" id="KW-1185">Reference proteome</keyword>
<gene>
    <name evidence="1" type="ORF">RPERSI_LOCUS28482</name>
</gene>
<feature type="non-terminal residue" evidence="1">
    <location>
        <position position="217"/>
    </location>
</feature>
<organism evidence="1 2">
    <name type="scientific">Racocetra persica</name>
    <dbReference type="NCBI Taxonomy" id="160502"/>
    <lineage>
        <taxon>Eukaryota</taxon>
        <taxon>Fungi</taxon>
        <taxon>Fungi incertae sedis</taxon>
        <taxon>Mucoromycota</taxon>
        <taxon>Glomeromycotina</taxon>
        <taxon>Glomeromycetes</taxon>
        <taxon>Diversisporales</taxon>
        <taxon>Gigasporaceae</taxon>
        <taxon>Racocetra</taxon>
    </lineage>
</organism>
<accession>A0ACA9SB64</accession>
<proteinExistence type="predicted"/>
<comment type="caution">
    <text evidence="1">The sequence shown here is derived from an EMBL/GenBank/DDBJ whole genome shotgun (WGS) entry which is preliminary data.</text>
</comment>
<name>A0ACA9SB64_9GLOM</name>
<dbReference type="Proteomes" id="UP000789920">
    <property type="component" value="Unassembled WGS sequence"/>
</dbReference>
<evidence type="ECO:0000313" key="1">
    <source>
        <dbReference type="EMBL" id="CAG8832511.1"/>
    </source>
</evidence>
<dbReference type="EMBL" id="CAJVQC010103943">
    <property type="protein sequence ID" value="CAG8832511.1"/>
    <property type="molecule type" value="Genomic_DNA"/>
</dbReference>
<evidence type="ECO:0000313" key="2">
    <source>
        <dbReference type="Proteomes" id="UP000789920"/>
    </source>
</evidence>